<dbReference type="GO" id="GO:0032259">
    <property type="term" value="P:methylation"/>
    <property type="evidence" value="ECO:0007669"/>
    <property type="project" value="UniProtKB-KW"/>
</dbReference>
<dbReference type="SUPFAM" id="SSF53335">
    <property type="entry name" value="S-adenosyl-L-methionine-dependent methyltransferases"/>
    <property type="match status" value="1"/>
</dbReference>
<evidence type="ECO:0000256" key="2">
    <source>
        <dbReference type="SAM" id="MobiDB-lite"/>
    </source>
</evidence>
<comment type="similarity">
    <text evidence="1">Belongs to the methyltransferase superfamily. LaeA methyltransferase family.</text>
</comment>
<comment type="caution">
    <text evidence="3">The sequence shown here is derived from an EMBL/GenBank/DDBJ whole genome shotgun (WGS) entry which is preliminary data.</text>
</comment>
<feature type="region of interest" description="Disordered" evidence="2">
    <location>
        <begin position="1"/>
        <end position="39"/>
    </location>
</feature>
<dbReference type="InterPro" id="IPR029063">
    <property type="entry name" value="SAM-dependent_MTases_sf"/>
</dbReference>
<organism evidence="3 4">
    <name type="scientific">Colletotrichum orchidophilum</name>
    <dbReference type="NCBI Taxonomy" id="1209926"/>
    <lineage>
        <taxon>Eukaryota</taxon>
        <taxon>Fungi</taxon>
        <taxon>Dikarya</taxon>
        <taxon>Ascomycota</taxon>
        <taxon>Pezizomycotina</taxon>
        <taxon>Sordariomycetes</taxon>
        <taxon>Hypocreomycetidae</taxon>
        <taxon>Glomerellales</taxon>
        <taxon>Glomerellaceae</taxon>
        <taxon>Colletotrichum</taxon>
    </lineage>
</organism>
<dbReference type="OrthoDB" id="2013972at2759"/>
<reference evidence="3 4" key="1">
    <citation type="submission" date="2016-09" db="EMBL/GenBank/DDBJ databases">
        <authorList>
            <person name="Capua I."/>
            <person name="De Benedictis P."/>
            <person name="Joannis T."/>
            <person name="Lombin L.H."/>
            <person name="Cattoli G."/>
        </authorList>
    </citation>
    <scope>NUCLEOTIDE SEQUENCE [LARGE SCALE GENOMIC DNA]</scope>
    <source>
        <strain evidence="3 4">IMI 309357</strain>
    </source>
</reference>
<dbReference type="EMBL" id="MJBS01000037">
    <property type="protein sequence ID" value="OHE99351.1"/>
    <property type="molecule type" value="Genomic_DNA"/>
</dbReference>
<keyword evidence="3" id="KW-0489">Methyltransferase</keyword>
<protein>
    <submittedName>
        <fullName evidence="3">Methyltransferase domain-containing protein</fullName>
    </submittedName>
</protein>
<name>A0A1G4BD85_9PEZI</name>
<dbReference type="Pfam" id="PF13489">
    <property type="entry name" value="Methyltransf_23"/>
    <property type="match status" value="1"/>
</dbReference>
<dbReference type="STRING" id="1209926.A0A1G4BD85"/>
<dbReference type="GO" id="GO:0008168">
    <property type="term" value="F:methyltransferase activity"/>
    <property type="evidence" value="ECO:0007669"/>
    <property type="project" value="UniProtKB-KW"/>
</dbReference>
<evidence type="ECO:0000313" key="4">
    <source>
        <dbReference type="Proteomes" id="UP000176998"/>
    </source>
</evidence>
<dbReference type="PANTHER" id="PTHR43591:SF31">
    <property type="entry name" value="LAEA-LIKE, PUTATIVE (AFU_ORTHOLOGUE AFUA_8G01930)-RELATED"/>
    <property type="match status" value="1"/>
</dbReference>
<proteinExistence type="inferred from homology"/>
<dbReference type="Proteomes" id="UP000176998">
    <property type="component" value="Unassembled WGS sequence"/>
</dbReference>
<evidence type="ECO:0000256" key="1">
    <source>
        <dbReference type="ARBA" id="ARBA00038158"/>
    </source>
</evidence>
<dbReference type="Gene3D" id="3.40.50.150">
    <property type="entry name" value="Vaccinia Virus protein VP39"/>
    <property type="match status" value="1"/>
</dbReference>
<sequence>MQQQEENQPPIEAEDSGVDDASSVGGFSSDESSASLRSSILDYRRENGRTYHRMSDGKYALPNDDREQERLDMANHIWMLAIDGDFCKCPKNDGTTAKRVLDLGTGTGVWALDYADAHPNAIVLGVDLSPIQPQFVPPNCSFEVDDLEKEWTWSKPFDFIMSRSMMGSFSDWEKTIAQAYAHLEPGGYFEIQDTLWPHISDDGTLKEDSALYKYGQLMVEAFNKMERPLDITNQFPAMMEAAGFEEVTRIPVKFPASPWPKDKKLREIGEWSLEMMLPGLEGMTLGPFTRFLGWSAAETIVFCAELRKDLLNLDIHAYWNGSVVYGRKPLEEEEEEEEEGSD</sequence>
<dbReference type="CDD" id="cd02440">
    <property type="entry name" value="AdoMet_MTases"/>
    <property type="match status" value="1"/>
</dbReference>
<feature type="compositionally biased region" description="Low complexity" evidence="2">
    <location>
        <begin position="21"/>
        <end position="39"/>
    </location>
</feature>
<accession>A0A1G4BD85</accession>
<dbReference type="RefSeq" id="XP_022476500.1">
    <property type="nucleotide sequence ID" value="XM_022617035.1"/>
</dbReference>
<keyword evidence="3" id="KW-0808">Transferase</keyword>
<dbReference type="AlphaFoldDB" id="A0A1G4BD85"/>
<evidence type="ECO:0000313" key="3">
    <source>
        <dbReference type="EMBL" id="OHE99351.1"/>
    </source>
</evidence>
<gene>
    <name evidence="3" type="ORF">CORC01_05392</name>
</gene>
<keyword evidence="4" id="KW-1185">Reference proteome</keyword>
<dbReference type="GeneID" id="34558545"/>
<dbReference type="PANTHER" id="PTHR43591">
    <property type="entry name" value="METHYLTRANSFERASE"/>
    <property type="match status" value="1"/>
</dbReference>